<accession>A0A2D0N819</accession>
<evidence type="ECO:0000256" key="1">
    <source>
        <dbReference type="SAM" id="SignalP"/>
    </source>
</evidence>
<reference evidence="2 3" key="1">
    <citation type="submission" date="2017-10" db="EMBL/GenBank/DDBJ databases">
        <title>The draft genome sequence of Lewinella nigricans NBRC 102662.</title>
        <authorList>
            <person name="Wang K."/>
        </authorList>
    </citation>
    <scope>NUCLEOTIDE SEQUENCE [LARGE SCALE GENOMIC DNA]</scope>
    <source>
        <strain evidence="2 3">NBRC 102662</strain>
    </source>
</reference>
<dbReference type="AlphaFoldDB" id="A0A2D0N819"/>
<keyword evidence="3" id="KW-1185">Reference proteome</keyword>
<sequence>MYRMFTLLLCSLCTLTVFSQKNFVPAHLTTLDGRTYVGEIDFREWTINPDHIRFRPSADGKIQELSVREVAGFQIDEQQEKYIRAEISIIDESIEFDQLPFFRNVLSIDHRIPRVEATVFLRVLAEGTLNLYQFIDQNHRLHYYLQKGTGPIEELTYRVVKLFEAEPVLQAGMRRTDNAHIVILETYKMELAKAMTNGCPKLQSAIGQLPYSNLIKNLVVSYNECLDNSTYVMPRQKSYHAFFVQAGILNAGFSANDQNHPETIKLSKDLSAYLGLGYEFAVPRTRDKFILGLELGFFSSRSIASNEFFIVEGARRSIRYELEQNVSQFSLYGKFIPFKVKYAPYIKAGLGIFHYRKNSFTVQDNRPNNYVFSRHDLKKAEMTSLLGIGIQSRRFFTEFRYGSGTDINPTTGYDLQIDRWSLVLGVKFM</sequence>
<proteinExistence type="predicted"/>
<dbReference type="EMBL" id="PDUD01000024">
    <property type="protein sequence ID" value="PHN04664.1"/>
    <property type="molecule type" value="Genomic_DNA"/>
</dbReference>
<evidence type="ECO:0008006" key="4">
    <source>
        <dbReference type="Google" id="ProtNLM"/>
    </source>
</evidence>
<dbReference type="RefSeq" id="WP_099151723.1">
    <property type="nucleotide sequence ID" value="NZ_PDUD01000024.1"/>
</dbReference>
<dbReference type="Proteomes" id="UP000223913">
    <property type="component" value="Unassembled WGS sequence"/>
</dbReference>
<protein>
    <recommendedName>
        <fullName evidence="4">Outer membrane protein beta-barrel domain-containing protein</fullName>
    </recommendedName>
</protein>
<name>A0A2D0N819_FLAN2</name>
<organism evidence="2 3">
    <name type="scientific">Flavilitoribacter nigricans (strain ATCC 23147 / DSM 23189 / NBRC 102662 / NCIMB 1420 / SS-2)</name>
    <name type="common">Lewinella nigricans</name>
    <dbReference type="NCBI Taxonomy" id="1122177"/>
    <lineage>
        <taxon>Bacteria</taxon>
        <taxon>Pseudomonadati</taxon>
        <taxon>Bacteroidota</taxon>
        <taxon>Saprospiria</taxon>
        <taxon>Saprospirales</taxon>
        <taxon>Lewinellaceae</taxon>
        <taxon>Flavilitoribacter</taxon>
    </lineage>
</organism>
<feature type="chain" id="PRO_5012452028" description="Outer membrane protein beta-barrel domain-containing protein" evidence="1">
    <location>
        <begin position="20"/>
        <end position="429"/>
    </location>
</feature>
<evidence type="ECO:0000313" key="2">
    <source>
        <dbReference type="EMBL" id="PHN04664.1"/>
    </source>
</evidence>
<evidence type="ECO:0000313" key="3">
    <source>
        <dbReference type="Proteomes" id="UP000223913"/>
    </source>
</evidence>
<keyword evidence="1" id="KW-0732">Signal</keyword>
<feature type="signal peptide" evidence="1">
    <location>
        <begin position="1"/>
        <end position="19"/>
    </location>
</feature>
<dbReference type="OrthoDB" id="677565at2"/>
<gene>
    <name evidence="2" type="ORF">CRP01_19285</name>
</gene>
<comment type="caution">
    <text evidence="2">The sequence shown here is derived from an EMBL/GenBank/DDBJ whole genome shotgun (WGS) entry which is preliminary data.</text>
</comment>